<evidence type="ECO:0000256" key="2">
    <source>
        <dbReference type="ARBA" id="ARBA00009256"/>
    </source>
</evidence>
<organism evidence="9 10">
    <name type="scientific">Campylobacter pinnipediorum subsp. caledonicus</name>
    <dbReference type="NCBI Taxonomy" id="1874362"/>
    <lineage>
        <taxon>Bacteria</taxon>
        <taxon>Pseudomonadati</taxon>
        <taxon>Campylobacterota</taxon>
        <taxon>Epsilonproteobacteria</taxon>
        <taxon>Campylobacterales</taxon>
        <taxon>Campylobacteraceae</taxon>
        <taxon>Campylobacter</taxon>
    </lineage>
</organism>
<feature type="binding site" evidence="8">
    <location>
        <begin position="27"/>
        <end position="34"/>
    </location>
    <ligand>
        <name>ATP</name>
        <dbReference type="ChEBI" id="CHEBI:30616"/>
    </ligand>
</feature>
<dbReference type="GO" id="GO:0015940">
    <property type="term" value="P:pantothenate biosynthetic process"/>
    <property type="evidence" value="ECO:0007669"/>
    <property type="project" value="UniProtKB-UniRule"/>
</dbReference>
<dbReference type="GO" id="GO:0005524">
    <property type="term" value="F:ATP binding"/>
    <property type="evidence" value="ECO:0007669"/>
    <property type="project" value="UniProtKB-KW"/>
</dbReference>
<dbReference type="Pfam" id="PF02569">
    <property type="entry name" value="Pantoate_ligase"/>
    <property type="match status" value="1"/>
</dbReference>
<keyword evidence="4 8" id="KW-0566">Pantothenate biosynthesis</keyword>
<dbReference type="Gene3D" id="3.40.50.620">
    <property type="entry name" value="HUPs"/>
    <property type="match status" value="1"/>
</dbReference>
<evidence type="ECO:0000256" key="6">
    <source>
        <dbReference type="ARBA" id="ARBA00022840"/>
    </source>
</evidence>
<feature type="binding site" evidence="8">
    <location>
        <begin position="144"/>
        <end position="147"/>
    </location>
    <ligand>
        <name>ATP</name>
        <dbReference type="ChEBI" id="CHEBI:30616"/>
    </ligand>
</feature>
<dbReference type="EMBL" id="CP017258">
    <property type="protein sequence ID" value="AQW87936.1"/>
    <property type="molecule type" value="Genomic_DNA"/>
</dbReference>
<feature type="active site" description="Proton donor" evidence="8">
    <location>
        <position position="34"/>
    </location>
</feature>
<comment type="pathway">
    <text evidence="1 8">Cofactor biosynthesis; (R)-pantothenate biosynthesis; (R)-pantothenate from (R)-pantoate and beta-alanine: step 1/1.</text>
</comment>
<dbReference type="PANTHER" id="PTHR21299">
    <property type="entry name" value="CYTIDYLATE KINASE/PANTOATE-BETA-ALANINE LIGASE"/>
    <property type="match status" value="1"/>
</dbReference>
<feature type="binding site" evidence="8">
    <location>
        <begin position="181"/>
        <end position="184"/>
    </location>
    <ligand>
        <name>ATP</name>
        <dbReference type="ChEBI" id="CHEBI:30616"/>
    </ligand>
</feature>
<comment type="catalytic activity">
    <reaction evidence="7 8">
        <text>(R)-pantoate + beta-alanine + ATP = (R)-pantothenate + AMP + diphosphate + H(+)</text>
        <dbReference type="Rhea" id="RHEA:10912"/>
        <dbReference type="ChEBI" id="CHEBI:15378"/>
        <dbReference type="ChEBI" id="CHEBI:15980"/>
        <dbReference type="ChEBI" id="CHEBI:29032"/>
        <dbReference type="ChEBI" id="CHEBI:30616"/>
        <dbReference type="ChEBI" id="CHEBI:33019"/>
        <dbReference type="ChEBI" id="CHEBI:57966"/>
        <dbReference type="ChEBI" id="CHEBI:456215"/>
        <dbReference type="EC" id="6.3.2.1"/>
    </reaction>
</comment>
<dbReference type="UniPathway" id="UPA00028">
    <property type="reaction ID" value="UER00005"/>
</dbReference>
<sequence>MKIIKTIEELKEFRSSLDGSVGFVPTMGALHDGHKSLIQKSVDQNDHTIVSVFVNPTQFLPGEDLEKYPRKEEDDTKICETCGASAIFIPDANIMYSDKEPLVLAPNKFANILEGKTRPGHFDGVLRVLTKFFNLVKPNRAYFGKKDTQQLLIIQNYINTMFLDIEIIPCDIVRERDGLALSSRNAYLSEEEKCMALRISKSLQNTLNFVENGDLDSRSIKEEMLRILEPLKLDYVAIVNKELEEIQKVEEGNTIILVAAYVGKTRLIDNMWI</sequence>
<dbReference type="InterPro" id="IPR042176">
    <property type="entry name" value="Pantoate_ligase_C"/>
</dbReference>
<dbReference type="RefSeq" id="WP_078424615.1">
    <property type="nucleotide sequence ID" value="NZ_CP017258.1"/>
</dbReference>
<comment type="miscellaneous">
    <text evidence="8">The reaction proceeds by a bi uni uni bi ping pong mechanism.</text>
</comment>
<gene>
    <name evidence="8 9" type="primary">panC</name>
    <name evidence="9" type="ORF">CPIN18021_1137</name>
</gene>
<keyword evidence="6 8" id="KW-0067">ATP-binding</keyword>
<dbReference type="Gene3D" id="3.30.1300.10">
    <property type="entry name" value="Pantoate-beta-alanine ligase, C-terminal domain"/>
    <property type="match status" value="1"/>
</dbReference>
<keyword evidence="10" id="KW-1185">Reference proteome</keyword>
<dbReference type="HAMAP" id="MF_00158">
    <property type="entry name" value="PanC"/>
    <property type="match status" value="1"/>
</dbReference>
<evidence type="ECO:0000256" key="1">
    <source>
        <dbReference type="ARBA" id="ARBA00004990"/>
    </source>
</evidence>
<evidence type="ECO:0000256" key="8">
    <source>
        <dbReference type="HAMAP-Rule" id="MF_00158"/>
    </source>
</evidence>
<feature type="binding site" evidence="8">
    <location>
        <position position="173"/>
    </location>
    <ligand>
        <name>ATP</name>
        <dbReference type="ChEBI" id="CHEBI:30616"/>
    </ligand>
</feature>
<accession>A0A1S6U861</accession>
<comment type="subcellular location">
    <subcellularLocation>
        <location evidence="8">Cytoplasm</location>
    </subcellularLocation>
</comment>
<dbReference type="GO" id="GO:0005829">
    <property type="term" value="C:cytosol"/>
    <property type="evidence" value="ECO:0007669"/>
    <property type="project" value="TreeGrafter"/>
</dbReference>
<dbReference type="CDD" id="cd00560">
    <property type="entry name" value="PanC"/>
    <property type="match status" value="1"/>
</dbReference>
<feature type="binding site" evidence="8">
    <location>
        <position position="58"/>
    </location>
    <ligand>
        <name>(R)-pantoate</name>
        <dbReference type="ChEBI" id="CHEBI:15980"/>
    </ligand>
</feature>
<evidence type="ECO:0000256" key="5">
    <source>
        <dbReference type="ARBA" id="ARBA00022741"/>
    </source>
</evidence>
<dbReference type="AlphaFoldDB" id="A0A1S6U861"/>
<evidence type="ECO:0000313" key="10">
    <source>
        <dbReference type="Proteomes" id="UP000190868"/>
    </source>
</evidence>
<keyword evidence="8" id="KW-0963">Cytoplasm</keyword>
<reference evidence="10" key="1">
    <citation type="submission" date="2016-09" db="EMBL/GenBank/DDBJ databases">
        <title>Comparative genomics of the Campylobacter concisus group.</title>
        <authorList>
            <person name="Miller W.G."/>
            <person name="Yee E."/>
            <person name="Chapman M.H."/>
            <person name="Huynh S."/>
            <person name="Bono J.L."/>
            <person name="On S.L.W."/>
            <person name="StLeger J."/>
            <person name="Foster G."/>
            <person name="Parker C.T."/>
        </authorList>
    </citation>
    <scope>NUCLEOTIDE SEQUENCE [LARGE SCALE GENOMIC DNA]</scope>
    <source>
        <strain evidence="10">RM18021</strain>
    </source>
</reference>
<keyword evidence="5 8" id="KW-0547">Nucleotide-binding</keyword>
<name>A0A1S6U861_9BACT</name>
<dbReference type="InterPro" id="IPR014729">
    <property type="entry name" value="Rossmann-like_a/b/a_fold"/>
</dbReference>
<keyword evidence="3 8" id="KW-0436">Ligase</keyword>
<dbReference type="GO" id="GO:0004592">
    <property type="term" value="F:pantoate-beta-alanine ligase activity"/>
    <property type="evidence" value="ECO:0007669"/>
    <property type="project" value="UniProtKB-UniRule"/>
</dbReference>
<dbReference type="Proteomes" id="UP000190868">
    <property type="component" value="Chromosome"/>
</dbReference>
<feature type="binding site" evidence="8">
    <location>
        <position position="58"/>
    </location>
    <ligand>
        <name>beta-alanine</name>
        <dbReference type="ChEBI" id="CHEBI:57966"/>
    </ligand>
</feature>
<comment type="similarity">
    <text evidence="2 8">Belongs to the pantothenate synthetase family.</text>
</comment>
<feature type="binding site" evidence="8">
    <location>
        <position position="150"/>
    </location>
    <ligand>
        <name>(R)-pantoate</name>
        <dbReference type="ChEBI" id="CHEBI:15980"/>
    </ligand>
</feature>
<comment type="subunit">
    <text evidence="8">Homodimer.</text>
</comment>
<evidence type="ECO:0000256" key="4">
    <source>
        <dbReference type="ARBA" id="ARBA00022655"/>
    </source>
</evidence>
<comment type="function">
    <text evidence="8">Catalyzes the condensation of pantoate with beta-alanine in an ATP-dependent reaction via a pantoyl-adenylate intermediate.</text>
</comment>
<dbReference type="NCBIfam" id="TIGR00018">
    <property type="entry name" value="panC"/>
    <property type="match status" value="1"/>
</dbReference>
<evidence type="ECO:0000313" key="9">
    <source>
        <dbReference type="EMBL" id="AQW87936.1"/>
    </source>
</evidence>
<evidence type="ECO:0000256" key="3">
    <source>
        <dbReference type="ARBA" id="ARBA00022598"/>
    </source>
</evidence>
<protein>
    <recommendedName>
        <fullName evidence="8">Pantothenate synthetase</fullName>
        <shortName evidence="8">PS</shortName>
        <ecNumber evidence="8">6.3.2.1</ecNumber>
    </recommendedName>
    <alternativeName>
        <fullName evidence="8">Pantoate--beta-alanine ligase</fullName>
    </alternativeName>
    <alternativeName>
        <fullName evidence="8">Pantoate-activating enzyme</fullName>
    </alternativeName>
</protein>
<proteinExistence type="inferred from homology"/>
<dbReference type="EC" id="6.3.2.1" evidence="8"/>
<dbReference type="PANTHER" id="PTHR21299:SF1">
    <property type="entry name" value="PANTOATE--BETA-ALANINE LIGASE"/>
    <property type="match status" value="1"/>
</dbReference>
<dbReference type="SUPFAM" id="SSF52374">
    <property type="entry name" value="Nucleotidylyl transferase"/>
    <property type="match status" value="1"/>
</dbReference>
<dbReference type="InterPro" id="IPR003721">
    <property type="entry name" value="Pantoate_ligase"/>
</dbReference>
<evidence type="ECO:0000256" key="7">
    <source>
        <dbReference type="ARBA" id="ARBA00048258"/>
    </source>
</evidence>